<dbReference type="GO" id="GO:0046983">
    <property type="term" value="F:protein dimerization activity"/>
    <property type="evidence" value="ECO:0007669"/>
    <property type="project" value="InterPro"/>
</dbReference>
<protein>
    <recommendedName>
        <fullName evidence="7">MADS-box domain-containing protein</fullName>
    </recommendedName>
</protein>
<dbReference type="SUPFAM" id="SSF55455">
    <property type="entry name" value="SRF-like"/>
    <property type="match status" value="1"/>
</dbReference>
<dbReference type="Proteomes" id="UP001164929">
    <property type="component" value="Chromosome 8"/>
</dbReference>
<proteinExistence type="predicted"/>
<dbReference type="PROSITE" id="PS50066">
    <property type="entry name" value="MADS_BOX_2"/>
    <property type="match status" value="1"/>
</dbReference>
<name>A0AAD6MK01_9ROSI</name>
<evidence type="ECO:0000313" key="9">
    <source>
        <dbReference type="Proteomes" id="UP001164929"/>
    </source>
</evidence>
<sequence length="249" mass="28370">MQGLKQLSSLYTIHQRIVLFAFLFIIINAADLSLCFLCKASRGDHTMNPLENKRTLKSYEDRKKTLKKKTRELAILCDVPVCLICVDPDGTTETWPEEKERVVDVLEAYKANRTVNNVEGEEKVVDKAPRVFETWDPRFDYLPEESLMDVLKILERQSQVVDQVVGKEQTGKKRKIMYDKIKSKTGDDVNDERSQEDGLITRNFLDVVGSNHQTSSYTGNYSDISSLLGKNSGSSSNDFLIPVDLELRL</sequence>
<dbReference type="GO" id="GO:0003677">
    <property type="term" value="F:DNA binding"/>
    <property type="evidence" value="ECO:0007669"/>
    <property type="project" value="UniProtKB-KW"/>
</dbReference>
<feature type="domain" description="MADS-box" evidence="7">
    <location>
        <begin position="40"/>
        <end position="99"/>
    </location>
</feature>
<dbReference type="EMBL" id="JAQIZT010000008">
    <property type="protein sequence ID" value="KAJ6986624.1"/>
    <property type="molecule type" value="Genomic_DNA"/>
</dbReference>
<dbReference type="AlphaFoldDB" id="A0AAD6MK01"/>
<evidence type="ECO:0000256" key="2">
    <source>
        <dbReference type="ARBA" id="ARBA00023015"/>
    </source>
</evidence>
<keyword evidence="3" id="KW-0238">DNA-binding</keyword>
<keyword evidence="6" id="KW-0812">Transmembrane</keyword>
<keyword evidence="4" id="KW-0804">Transcription</keyword>
<dbReference type="SMART" id="SM00432">
    <property type="entry name" value="MADS"/>
    <property type="match status" value="1"/>
</dbReference>
<dbReference type="Gene3D" id="3.40.1810.10">
    <property type="entry name" value="Transcription factor, MADS-box"/>
    <property type="match status" value="1"/>
</dbReference>
<keyword evidence="5" id="KW-0539">Nucleus</keyword>
<gene>
    <name evidence="8" type="ORF">NC653_019985</name>
</gene>
<dbReference type="InterPro" id="IPR036879">
    <property type="entry name" value="TF_MADSbox_sf"/>
</dbReference>
<feature type="transmembrane region" description="Helical" evidence="6">
    <location>
        <begin position="17"/>
        <end position="38"/>
    </location>
</feature>
<evidence type="ECO:0000256" key="6">
    <source>
        <dbReference type="SAM" id="Phobius"/>
    </source>
</evidence>
<evidence type="ECO:0000256" key="3">
    <source>
        <dbReference type="ARBA" id="ARBA00023125"/>
    </source>
</evidence>
<dbReference type="Pfam" id="PF00319">
    <property type="entry name" value="SRF-TF"/>
    <property type="match status" value="1"/>
</dbReference>
<evidence type="ECO:0000313" key="8">
    <source>
        <dbReference type="EMBL" id="KAJ6986624.1"/>
    </source>
</evidence>
<evidence type="ECO:0000256" key="5">
    <source>
        <dbReference type="ARBA" id="ARBA00023242"/>
    </source>
</evidence>
<comment type="subcellular location">
    <subcellularLocation>
        <location evidence="1">Nucleus</location>
    </subcellularLocation>
</comment>
<keyword evidence="6" id="KW-0472">Membrane</keyword>
<evidence type="ECO:0000256" key="1">
    <source>
        <dbReference type="ARBA" id="ARBA00004123"/>
    </source>
</evidence>
<organism evidence="8 9">
    <name type="scientific">Populus alba x Populus x berolinensis</name>
    <dbReference type="NCBI Taxonomy" id="444605"/>
    <lineage>
        <taxon>Eukaryota</taxon>
        <taxon>Viridiplantae</taxon>
        <taxon>Streptophyta</taxon>
        <taxon>Embryophyta</taxon>
        <taxon>Tracheophyta</taxon>
        <taxon>Spermatophyta</taxon>
        <taxon>Magnoliopsida</taxon>
        <taxon>eudicotyledons</taxon>
        <taxon>Gunneridae</taxon>
        <taxon>Pentapetalae</taxon>
        <taxon>rosids</taxon>
        <taxon>fabids</taxon>
        <taxon>Malpighiales</taxon>
        <taxon>Salicaceae</taxon>
        <taxon>Saliceae</taxon>
        <taxon>Populus</taxon>
    </lineage>
</organism>
<dbReference type="InterPro" id="IPR002100">
    <property type="entry name" value="TF_MADSbox"/>
</dbReference>
<comment type="caution">
    <text evidence="8">The sequence shown here is derived from an EMBL/GenBank/DDBJ whole genome shotgun (WGS) entry which is preliminary data.</text>
</comment>
<keyword evidence="9" id="KW-1185">Reference proteome</keyword>
<dbReference type="GO" id="GO:0005634">
    <property type="term" value="C:nucleus"/>
    <property type="evidence" value="ECO:0007669"/>
    <property type="project" value="UniProtKB-SubCell"/>
</dbReference>
<keyword evidence="2" id="KW-0805">Transcription regulation</keyword>
<accession>A0AAD6MK01</accession>
<evidence type="ECO:0000259" key="7">
    <source>
        <dbReference type="PROSITE" id="PS50066"/>
    </source>
</evidence>
<reference evidence="8" key="1">
    <citation type="journal article" date="2023" name="Mol. Ecol. Resour.">
        <title>Chromosome-level genome assembly of a triploid poplar Populus alba 'Berolinensis'.</title>
        <authorList>
            <person name="Chen S."/>
            <person name="Yu Y."/>
            <person name="Wang X."/>
            <person name="Wang S."/>
            <person name="Zhang T."/>
            <person name="Zhou Y."/>
            <person name="He R."/>
            <person name="Meng N."/>
            <person name="Wang Y."/>
            <person name="Liu W."/>
            <person name="Liu Z."/>
            <person name="Liu J."/>
            <person name="Guo Q."/>
            <person name="Huang H."/>
            <person name="Sederoff R.R."/>
            <person name="Wang G."/>
            <person name="Qu G."/>
            <person name="Chen S."/>
        </authorList>
    </citation>
    <scope>NUCLEOTIDE SEQUENCE</scope>
    <source>
        <strain evidence="8">SC-2020</strain>
    </source>
</reference>
<evidence type="ECO:0000256" key="4">
    <source>
        <dbReference type="ARBA" id="ARBA00023163"/>
    </source>
</evidence>
<keyword evidence="6" id="KW-1133">Transmembrane helix</keyword>